<evidence type="ECO:0000256" key="6">
    <source>
        <dbReference type="ARBA" id="ARBA00023136"/>
    </source>
</evidence>
<feature type="transmembrane region" description="Helical" evidence="7">
    <location>
        <begin position="289"/>
        <end position="306"/>
    </location>
</feature>
<feature type="transmembrane region" description="Helical" evidence="7">
    <location>
        <begin position="82"/>
        <end position="104"/>
    </location>
</feature>
<protein>
    <submittedName>
        <fullName evidence="8">Proton glutamate symport protein</fullName>
    </submittedName>
</protein>
<dbReference type="RefSeq" id="WP_407884788.1">
    <property type="nucleotide sequence ID" value="NZ_BQXO01000007.1"/>
</dbReference>
<evidence type="ECO:0000313" key="8">
    <source>
        <dbReference type="EMBL" id="GKT06546.1"/>
    </source>
</evidence>
<evidence type="ECO:0000256" key="7">
    <source>
        <dbReference type="SAM" id="Phobius"/>
    </source>
</evidence>
<feature type="transmembrane region" description="Helical" evidence="7">
    <location>
        <begin position="156"/>
        <end position="174"/>
    </location>
</feature>
<keyword evidence="4 7" id="KW-0812">Transmembrane</keyword>
<proteinExistence type="predicted"/>
<keyword evidence="9" id="KW-1185">Reference proteome</keyword>
<sequence length="425" mass="45450">MQTILKRRPTLGWQILIGLAIGIILGVIFYKQAPAISAFQHIGALFIGLIQMIVLPLVISCLTVGVANIGDIQKLGRIGGKTLLYFFTMTLIAIGFGLLAGNLFHFGHLIDIKAIPKTDISSMINTAHQQEGHGAWAVISNIIPSNFFKALSTNNMIAVVFFCVFFGVGTAAIGEKGRIIVDLLRAISEVMFKITDWIMQLSPIGAGALMAATVAQLGLGVLQPLGLFIALAYMTMILFVLIALNLVARLFGFNLLEILRVFKEELILAFSTASSEAVIPKTMAKLQHYGASNSVTSFVIPIGYTFNLDGSAIYQTLAALFLADVYHIPLSFTQQLLLVLLLMVTSKGMAGVPGASFIVLIATISSIGVPVEGLAVIAGIDRLVDMGRTTVNVIGNSVATLVIGKAEKQFDPAQHAAYIKNMADA</sequence>
<dbReference type="EMBL" id="BQXO01000007">
    <property type="protein sequence ID" value="GKT06546.1"/>
    <property type="molecule type" value="Genomic_DNA"/>
</dbReference>
<dbReference type="InterPro" id="IPR001991">
    <property type="entry name" value="Na-dicarboxylate_symporter"/>
</dbReference>
<feature type="transmembrane region" description="Helical" evidence="7">
    <location>
        <begin position="225"/>
        <end position="248"/>
    </location>
</feature>
<feature type="transmembrane region" description="Helical" evidence="7">
    <location>
        <begin position="357"/>
        <end position="380"/>
    </location>
</feature>
<comment type="subcellular location">
    <subcellularLocation>
        <location evidence="1">Cell membrane</location>
        <topology evidence="1">Multi-pass membrane protein</topology>
    </subcellularLocation>
</comment>
<evidence type="ECO:0000256" key="4">
    <source>
        <dbReference type="ARBA" id="ARBA00022692"/>
    </source>
</evidence>
<keyword evidence="6 7" id="KW-0472">Membrane</keyword>
<comment type="caution">
    <text evidence="8">The sequence shown here is derived from an EMBL/GenBank/DDBJ whole genome shotgun (WGS) entry which is preliminary data.</text>
</comment>
<keyword evidence="2" id="KW-0813">Transport</keyword>
<evidence type="ECO:0000256" key="2">
    <source>
        <dbReference type="ARBA" id="ARBA00022448"/>
    </source>
</evidence>
<evidence type="ECO:0000256" key="3">
    <source>
        <dbReference type="ARBA" id="ARBA00022475"/>
    </source>
</evidence>
<evidence type="ECO:0000313" key="9">
    <source>
        <dbReference type="Proteomes" id="UP001628078"/>
    </source>
</evidence>
<feature type="transmembrane region" description="Helical" evidence="7">
    <location>
        <begin position="42"/>
        <end position="70"/>
    </location>
</feature>
<dbReference type="InterPro" id="IPR036458">
    <property type="entry name" value="Na:dicarbo_symporter_sf"/>
</dbReference>
<dbReference type="Pfam" id="PF00375">
    <property type="entry name" value="SDF"/>
    <property type="match status" value="1"/>
</dbReference>
<feature type="transmembrane region" description="Helical" evidence="7">
    <location>
        <begin position="12"/>
        <end position="30"/>
    </location>
</feature>
<feature type="transmembrane region" description="Helical" evidence="7">
    <location>
        <begin position="194"/>
        <end position="219"/>
    </location>
</feature>
<evidence type="ECO:0000256" key="1">
    <source>
        <dbReference type="ARBA" id="ARBA00004651"/>
    </source>
</evidence>
<dbReference type="PANTHER" id="PTHR42865:SF7">
    <property type="entry name" value="PROTON_GLUTAMATE-ASPARTATE SYMPORTER"/>
    <property type="match status" value="1"/>
</dbReference>
<reference evidence="8 9" key="1">
    <citation type="submission" date="2022-03" db="EMBL/GenBank/DDBJ databases">
        <title>Draft genome sequence of Furfurilactobacillus curtus JCM 31185.</title>
        <authorList>
            <person name="Suzuki S."/>
            <person name="Endo A."/>
            <person name="Kajikawa A."/>
        </authorList>
    </citation>
    <scope>NUCLEOTIDE SEQUENCE [LARGE SCALE GENOMIC DNA]</scope>
    <source>
        <strain evidence="8 9">JCM 31185</strain>
    </source>
</reference>
<gene>
    <name evidence="8" type="primary">gltT</name>
    <name evidence="8" type="ORF">JCM31185_18330</name>
</gene>
<dbReference type="PANTHER" id="PTHR42865">
    <property type="entry name" value="PROTON/GLUTAMATE-ASPARTATE SYMPORTER"/>
    <property type="match status" value="1"/>
</dbReference>
<keyword evidence="5 7" id="KW-1133">Transmembrane helix</keyword>
<keyword evidence="3" id="KW-1003">Cell membrane</keyword>
<dbReference type="PRINTS" id="PR00173">
    <property type="entry name" value="EDTRNSPORT"/>
</dbReference>
<feature type="transmembrane region" description="Helical" evidence="7">
    <location>
        <begin position="326"/>
        <end position="345"/>
    </location>
</feature>
<evidence type="ECO:0000256" key="5">
    <source>
        <dbReference type="ARBA" id="ARBA00022989"/>
    </source>
</evidence>
<name>A0ABQ5JPR3_9LACO</name>
<dbReference type="Gene3D" id="1.10.3860.10">
    <property type="entry name" value="Sodium:dicarboxylate symporter"/>
    <property type="match status" value="1"/>
</dbReference>
<dbReference type="Proteomes" id="UP001628078">
    <property type="component" value="Unassembled WGS sequence"/>
</dbReference>
<accession>A0ABQ5JPR3</accession>
<dbReference type="SUPFAM" id="SSF118215">
    <property type="entry name" value="Proton glutamate symport protein"/>
    <property type="match status" value="1"/>
</dbReference>
<organism evidence="8 9">
    <name type="scientific">Furfurilactobacillus curtus</name>
    <dbReference type="NCBI Taxonomy" id="1746200"/>
    <lineage>
        <taxon>Bacteria</taxon>
        <taxon>Bacillati</taxon>
        <taxon>Bacillota</taxon>
        <taxon>Bacilli</taxon>
        <taxon>Lactobacillales</taxon>
        <taxon>Lactobacillaceae</taxon>
        <taxon>Furfurilactobacillus</taxon>
    </lineage>
</organism>